<comment type="caution">
    <text evidence="2">The sequence shown here is derived from an EMBL/GenBank/DDBJ whole genome shotgun (WGS) entry which is preliminary data.</text>
</comment>
<dbReference type="Gene3D" id="1.10.10.2770">
    <property type="match status" value="1"/>
</dbReference>
<accession>A0A645EBK3</accession>
<dbReference type="GO" id="GO:0005737">
    <property type="term" value="C:cytoplasm"/>
    <property type="evidence" value="ECO:0007669"/>
    <property type="project" value="InterPro"/>
</dbReference>
<dbReference type="GO" id="GO:0003723">
    <property type="term" value="F:RNA binding"/>
    <property type="evidence" value="ECO:0007669"/>
    <property type="project" value="InterPro"/>
</dbReference>
<reference evidence="2" key="1">
    <citation type="submission" date="2019-08" db="EMBL/GenBank/DDBJ databases">
        <authorList>
            <person name="Kucharzyk K."/>
            <person name="Murdoch R.W."/>
            <person name="Higgins S."/>
            <person name="Loffler F."/>
        </authorList>
    </citation>
    <scope>NUCLEOTIDE SEQUENCE</scope>
</reference>
<dbReference type="InterPro" id="IPR036388">
    <property type="entry name" value="WH-like_DNA-bd_sf"/>
</dbReference>
<gene>
    <name evidence="2" type="ORF">SDC9_146615</name>
</gene>
<dbReference type="GO" id="GO:0003746">
    <property type="term" value="F:translation elongation factor activity"/>
    <property type="evidence" value="ECO:0007669"/>
    <property type="project" value="InterPro"/>
</dbReference>
<dbReference type="InterPro" id="IPR036390">
    <property type="entry name" value="WH_DNA-bd_sf"/>
</dbReference>
<dbReference type="Pfam" id="PF09107">
    <property type="entry name" value="WHD_3rd_SelB"/>
    <property type="match status" value="1"/>
</dbReference>
<protein>
    <recommendedName>
        <fullName evidence="1">Elongation factor SelB fourth winged-helix domain-containing protein</fullName>
    </recommendedName>
</protein>
<evidence type="ECO:0000313" key="2">
    <source>
        <dbReference type="EMBL" id="MPM99424.1"/>
    </source>
</evidence>
<feature type="domain" description="Elongation factor SelB fourth winged-helix" evidence="1">
    <location>
        <begin position="101"/>
        <end position="147"/>
    </location>
</feature>
<dbReference type="EMBL" id="VSSQ01045512">
    <property type="protein sequence ID" value="MPM99424.1"/>
    <property type="molecule type" value="Genomic_DNA"/>
</dbReference>
<evidence type="ECO:0000259" key="1">
    <source>
        <dbReference type="Pfam" id="PF09107"/>
    </source>
</evidence>
<dbReference type="InterPro" id="IPR015191">
    <property type="entry name" value="SelB_WHD4"/>
</dbReference>
<name>A0A645EBK3_9ZZZZ</name>
<dbReference type="AlphaFoldDB" id="A0A645EBK3"/>
<sequence length="148" mass="17576">MDILINKLSNEKILKVNENLVSIYDFKVEFNNKQKEIKNNIKSILDKNGIETLLTIDDICNKNIYYEEVLEAMIGLDIEQLDEKYVISSNLYNKLKSEIIEYLKENTEITLGEYRDLLNSSRKNCMIILENFDRNKITKREDNKRILY</sequence>
<dbReference type="GO" id="GO:0005525">
    <property type="term" value="F:GTP binding"/>
    <property type="evidence" value="ECO:0007669"/>
    <property type="project" value="InterPro"/>
</dbReference>
<dbReference type="GO" id="GO:0001514">
    <property type="term" value="P:selenocysteine incorporation"/>
    <property type="evidence" value="ECO:0007669"/>
    <property type="project" value="InterPro"/>
</dbReference>
<organism evidence="2">
    <name type="scientific">bioreactor metagenome</name>
    <dbReference type="NCBI Taxonomy" id="1076179"/>
    <lineage>
        <taxon>unclassified sequences</taxon>
        <taxon>metagenomes</taxon>
        <taxon>ecological metagenomes</taxon>
    </lineage>
</organism>
<dbReference type="Gene3D" id="1.10.10.10">
    <property type="entry name" value="Winged helix-like DNA-binding domain superfamily/Winged helix DNA-binding domain"/>
    <property type="match status" value="1"/>
</dbReference>
<proteinExistence type="predicted"/>
<dbReference type="SUPFAM" id="SSF46785">
    <property type="entry name" value="Winged helix' DNA-binding domain"/>
    <property type="match status" value="1"/>
</dbReference>